<sequence>MSGLRLPNIDDLMVTAEQPFDSRRIKNGSRAMPISAQLSRTLRLGKVKVTPHDTSSQFGGEKIGGRWEWRAYGDAQVAIYISALDGLCDAIETRIVGNDNAATGQSQSEPLLTPAVLDTASVPDGFARAFLTRARRPRFRHVAPGLALPPVDAAESKASQRFAQQQRPGLLDIPSICLFPVAQRGLEADITGSLSPLLSHSNLSRVPAGLYEEFETRSF</sequence>
<evidence type="ECO:0000313" key="1">
    <source>
        <dbReference type="EMBL" id="KAK1506683.1"/>
    </source>
</evidence>
<name>A0ABQ9RKT7_9PEZI</name>
<organism evidence="1 2">
    <name type="scientific">Colletotrichum tamarilloi</name>
    <dbReference type="NCBI Taxonomy" id="1209934"/>
    <lineage>
        <taxon>Eukaryota</taxon>
        <taxon>Fungi</taxon>
        <taxon>Dikarya</taxon>
        <taxon>Ascomycota</taxon>
        <taxon>Pezizomycotina</taxon>
        <taxon>Sordariomycetes</taxon>
        <taxon>Hypocreomycetidae</taxon>
        <taxon>Glomerellales</taxon>
        <taxon>Glomerellaceae</taxon>
        <taxon>Colletotrichum</taxon>
        <taxon>Colletotrichum acutatum species complex</taxon>
    </lineage>
</organism>
<protein>
    <submittedName>
        <fullName evidence="1">Uncharacterized protein</fullName>
    </submittedName>
</protein>
<dbReference type="EMBL" id="MLFU01000007">
    <property type="protein sequence ID" value="KAK1506683.1"/>
    <property type="molecule type" value="Genomic_DNA"/>
</dbReference>
<accession>A0ABQ9RKT7</accession>
<comment type="caution">
    <text evidence="1">The sequence shown here is derived from an EMBL/GenBank/DDBJ whole genome shotgun (WGS) entry which is preliminary data.</text>
</comment>
<gene>
    <name evidence="1" type="ORF">CTAM01_03015</name>
</gene>
<proteinExistence type="predicted"/>
<dbReference type="GeneID" id="85403291"/>
<keyword evidence="2" id="KW-1185">Reference proteome</keyword>
<reference evidence="1 2" key="1">
    <citation type="submission" date="2016-10" db="EMBL/GenBank/DDBJ databases">
        <title>The genome sequence of Colletotrichum fioriniae PJ7.</title>
        <authorList>
            <person name="Baroncelli R."/>
        </authorList>
    </citation>
    <scope>NUCLEOTIDE SEQUENCE [LARGE SCALE GENOMIC DNA]</scope>
    <source>
        <strain evidence="1 2">Tom-12</strain>
    </source>
</reference>
<dbReference type="Proteomes" id="UP001227543">
    <property type="component" value="Unassembled WGS sequence"/>
</dbReference>
<evidence type="ECO:0000313" key="2">
    <source>
        <dbReference type="Proteomes" id="UP001227543"/>
    </source>
</evidence>
<dbReference type="RefSeq" id="XP_060386052.1">
    <property type="nucleotide sequence ID" value="XM_060519053.1"/>
</dbReference>